<dbReference type="InterPro" id="IPR011063">
    <property type="entry name" value="TilS/TtcA_N"/>
</dbReference>
<dbReference type="InterPro" id="IPR014729">
    <property type="entry name" value="Rossmann-like_a/b/a_fold"/>
</dbReference>
<keyword evidence="11" id="KW-1185">Reference proteome</keyword>
<feature type="binding site" evidence="7">
    <location>
        <begin position="56"/>
        <end position="61"/>
    </location>
    <ligand>
        <name>ATP</name>
        <dbReference type="ChEBI" id="CHEBI:30616"/>
    </ligand>
</feature>
<comment type="catalytic activity">
    <reaction evidence="6 7">
        <text>cytidine(34) in tRNA(Ile2) + L-lysine + ATP = lysidine(34) in tRNA(Ile2) + AMP + diphosphate + H(+)</text>
        <dbReference type="Rhea" id="RHEA:43744"/>
        <dbReference type="Rhea" id="RHEA-COMP:10625"/>
        <dbReference type="Rhea" id="RHEA-COMP:10670"/>
        <dbReference type="ChEBI" id="CHEBI:15378"/>
        <dbReference type="ChEBI" id="CHEBI:30616"/>
        <dbReference type="ChEBI" id="CHEBI:32551"/>
        <dbReference type="ChEBI" id="CHEBI:33019"/>
        <dbReference type="ChEBI" id="CHEBI:82748"/>
        <dbReference type="ChEBI" id="CHEBI:83665"/>
        <dbReference type="ChEBI" id="CHEBI:456215"/>
        <dbReference type="EC" id="6.3.4.19"/>
    </reaction>
</comment>
<evidence type="ECO:0000256" key="7">
    <source>
        <dbReference type="HAMAP-Rule" id="MF_01161"/>
    </source>
</evidence>
<comment type="function">
    <text evidence="7">Ligates lysine onto the cytidine present at position 34 of the AUA codon-specific tRNA(Ile) that contains the anticodon CAU, in an ATP-dependent manner. Cytidine is converted to lysidine, thus changing the amino acid specificity of the tRNA from methionine to isoleucine.</text>
</comment>
<dbReference type="CDD" id="cd01992">
    <property type="entry name" value="TilS_N"/>
    <property type="match status" value="1"/>
</dbReference>
<comment type="similarity">
    <text evidence="7">Belongs to the tRNA(Ile)-lysidine synthase family.</text>
</comment>
<keyword evidence="4 7" id="KW-0547">Nucleotide-binding</keyword>
<keyword evidence="2 7" id="KW-0436">Ligase</keyword>
<dbReference type="GO" id="GO:0032267">
    <property type="term" value="F:tRNA(Ile)-lysidine synthase activity"/>
    <property type="evidence" value="ECO:0007669"/>
    <property type="project" value="UniProtKB-EC"/>
</dbReference>
<feature type="domain" description="tRNA(Ile)-lysidine/2-thiocytidine synthase N-terminal" evidence="8">
    <location>
        <begin position="51"/>
        <end position="227"/>
    </location>
</feature>
<dbReference type="EC" id="6.3.4.19" evidence="7"/>
<dbReference type="PANTHER" id="PTHR43033:SF1">
    <property type="entry name" value="TRNA(ILE)-LYSIDINE SYNTHASE-RELATED"/>
    <property type="match status" value="1"/>
</dbReference>
<evidence type="ECO:0000256" key="5">
    <source>
        <dbReference type="ARBA" id="ARBA00022840"/>
    </source>
</evidence>
<name>A0A939MJ27_9MICO</name>
<dbReference type="EMBL" id="JAGDYM010000007">
    <property type="protein sequence ID" value="MBO1901658.1"/>
    <property type="molecule type" value="Genomic_DNA"/>
</dbReference>
<dbReference type="SUPFAM" id="SSF82829">
    <property type="entry name" value="MesJ substrate recognition domain-like"/>
    <property type="match status" value="1"/>
</dbReference>
<dbReference type="InterPro" id="IPR012094">
    <property type="entry name" value="tRNA_Ile_lys_synt"/>
</dbReference>
<evidence type="ECO:0000259" key="8">
    <source>
        <dbReference type="Pfam" id="PF01171"/>
    </source>
</evidence>
<keyword evidence="5 7" id="KW-0067">ATP-binding</keyword>
<dbReference type="Pfam" id="PF01171">
    <property type="entry name" value="ATP_bind_3"/>
    <property type="match status" value="1"/>
</dbReference>
<evidence type="ECO:0000259" key="9">
    <source>
        <dbReference type="Pfam" id="PF09179"/>
    </source>
</evidence>
<evidence type="ECO:0000256" key="6">
    <source>
        <dbReference type="ARBA" id="ARBA00048539"/>
    </source>
</evidence>
<dbReference type="GO" id="GO:0006400">
    <property type="term" value="P:tRNA modification"/>
    <property type="evidence" value="ECO:0007669"/>
    <property type="project" value="UniProtKB-UniRule"/>
</dbReference>
<dbReference type="GO" id="GO:0005524">
    <property type="term" value="F:ATP binding"/>
    <property type="evidence" value="ECO:0007669"/>
    <property type="project" value="UniProtKB-UniRule"/>
</dbReference>
<comment type="caution">
    <text evidence="10">The sequence shown here is derived from an EMBL/GenBank/DDBJ whole genome shotgun (WGS) entry which is preliminary data.</text>
</comment>
<dbReference type="NCBIfam" id="TIGR02432">
    <property type="entry name" value="lysidine_TilS_N"/>
    <property type="match status" value="1"/>
</dbReference>
<comment type="subcellular location">
    <subcellularLocation>
        <location evidence="7">Cytoplasm</location>
    </subcellularLocation>
</comment>
<dbReference type="InterPro" id="IPR012795">
    <property type="entry name" value="tRNA_Ile_lys_synt_N"/>
</dbReference>
<feature type="domain" description="tRNA(Ile)-lysidine synthase substrate-binding" evidence="9">
    <location>
        <begin position="285"/>
        <end position="346"/>
    </location>
</feature>
<gene>
    <name evidence="7 10" type="primary">tilS</name>
    <name evidence="10" type="ORF">J4H92_06790</name>
</gene>
<dbReference type="Pfam" id="PF09179">
    <property type="entry name" value="TilS"/>
    <property type="match status" value="1"/>
</dbReference>
<protein>
    <recommendedName>
        <fullName evidence="7">tRNA(Ile)-lysidine synthase</fullName>
        <ecNumber evidence="7">6.3.4.19</ecNumber>
    </recommendedName>
    <alternativeName>
        <fullName evidence="7">tRNA(Ile)-2-lysyl-cytidine synthase</fullName>
    </alternativeName>
    <alternativeName>
        <fullName evidence="7">tRNA(Ile)-lysidine synthetase</fullName>
    </alternativeName>
</protein>
<evidence type="ECO:0000256" key="1">
    <source>
        <dbReference type="ARBA" id="ARBA00022490"/>
    </source>
</evidence>
<dbReference type="InterPro" id="IPR015262">
    <property type="entry name" value="tRNA_Ile_lys_synt_subst-bd"/>
</dbReference>
<evidence type="ECO:0000256" key="4">
    <source>
        <dbReference type="ARBA" id="ARBA00022741"/>
    </source>
</evidence>
<accession>A0A939MJ27</accession>
<dbReference type="GO" id="GO:0005737">
    <property type="term" value="C:cytoplasm"/>
    <property type="evidence" value="ECO:0007669"/>
    <property type="project" value="UniProtKB-SubCell"/>
</dbReference>
<dbReference type="Gene3D" id="1.20.59.20">
    <property type="match status" value="1"/>
</dbReference>
<proteinExistence type="inferred from homology"/>
<evidence type="ECO:0000256" key="3">
    <source>
        <dbReference type="ARBA" id="ARBA00022694"/>
    </source>
</evidence>
<dbReference type="Proteomes" id="UP000664382">
    <property type="component" value="Unassembled WGS sequence"/>
</dbReference>
<organism evidence="10 11">
    <name type="scientific">Leucobacter weissii</name>
    <dbReference type="NCBI Taxonomy" id="1983706"/>
    <lineage>
        <taxon>Bacteria</taxon>
        <taxon>Bacillati</taxon>
        <taxon>Actinomycetota</taxon>
        <taxon>Actinomycetes</taxon>
        <taxon>Micrococcales</taxon>
        <taxon>Microbacteriaceae</taxon>
        <taxon>Leucobacter</taxon>
    </lineage>
</organism>
<comment type="domain">
    <text evidence="7">The N-terminal region contains the highly conserved SGGXDS motif, predicted to be a P-loop motif involved in ATP binding.</text>
</comment>
<reference evidence="10" key="1">
    <citation type="submission" date="2021-03" db="EMBL/GenBank/DDBJ databases">
        <title>Leucobacter chromiisoli sp. nov., isolated from chromium-containing soil of chemical plant.</title>
        <authorList>
            <person name="Xu Z."/>
        </authorList>
    </citation>
    <scope>NUCLEOTIDE SEQUENCE</scope>
    <source>
        <strain evidence="10">S27</strain>
    </source>
</reference>
<dbReference type="Gene3D" id="3.40.50.620">
    <property type="entry name" value="HUPs"/>
    <property type="match status" value="1"/>
</dbReference>
<dbReference type="PANTHER" id="PTHR43033">
    <property type="entry name" value="TRNA(ILE)-LYSIDINE SYNTHASE-RELATED"/>
    <property type="match status" value="1"/>
</dbReference>
<dbReference type="AlphaFoldDB" id="A0A939MJ27"/>
<keyword evidence="3 7" id="KW-0819">tRNA processing</keyword>
<evidence type="ECO:0000313" key="10">
    <source>
        <dbReference type="EMBL" id="MBO1901658.1"/>
    </source>
</evidence>
<dbReference type="SUPFAM" id="SSF52402">
    <property type="entry name" value="Adenine nucleotide alpha hydrolases-like"/>
    <property type="match status" value="1"/>
</dbReference>
<sequence>MSSNEPARTRGRPDPAVAEIRVAVRHALGELRGGQPLGDEDSEQRDPGPLVLVALSGGADSLALAAALAFEAPRLGWRAGAAVVDHGLQAASATVAARAADQARRLGLGPVVVRRVAVPTDAPDGPEGAARAARYAALESARVELGADALLTAHTRDDQAEQVLLALARGSGTRALAGIPPRRGPILRPLLAVSRERTERACLAQGLEPWRDPHNSDPSFARSRVRERIIPLLEQEIGPGVAANLARTAELAREDADALDALAEERTAAAAGVVIRGDGEASIAVADLAARPPAIRNRIIRAVAAELGSQLGRVHTTAVAALAVDWRGQGPIHAPGLVAHRRGGRLVLRATRLD</sequence>
<keyword evidence="1 7" id="KW-0963">Cytoplasm</keyword>
<dbReference type="RefSeq" id="WP_208097424.1">
    <property type="nucleotide sequence ID" value="NZ_JAGDYM010000007.1"/>
</dbReference>
<evidence type="ECO:0000313" key="11">
    <source>
        <dbReference type="Proteomes" id="UP000664382"/>
    </source>
</evidence>
<evidence type="ECO:0000256" key="2">
    <source>
        <dbReference type="ARBA" id="ARBA00022598"/>
    </source>
</evidence>
<dbReference type="HAMAP" id="MF_01161">
    <property type="entry name" value="tRNA_Ile_lys_synt"/>
    <property type="match status" value="1"/>
</dbReference>